<dbReference type="Gene3D" id="3.40.50.10380">
    <property type="entry name" value="Malic enzyme, N-terminal domain"/>
    <property type="match status" value="1"/>
</dbReference>
<evidence type="ECO:0000256" key="4">
    <source>
        <dbReference type="RuleBase" id="RU003427"/>
    </source>
</evidence>
<dbReference type="PRINTS" id="PR00072">
    <property type="entry name" value="MALOXRDTASE"/>
</dbReference>
<dbReference type="InterPro" id="IPR012302">
    <property type="entry name" value="Malic_NAD-bd"/>
</dbReference>
<sequence>MTKPTDTNRSGHAGLDTLLDPLTNKGTAFSEEERDALDLWGLLPPHVETLDAQLERAKAMIAEVDKPIEKYLRLRDLQDDNEVLFYSLAADDLPGTLPLIYTPTVGEGCVEFSRHYQHPRGLFLTIPEQDKIPEILAHPRFDDIEVIVVSDGERILGLGDQGANGMGIPIGKLSLYTACGGIDPAKTLPILLDTGTDNKDRRENPTYVGWRHERVRGDDYDAFLDAFVDAVKGRWDHVLLQFEDFAQANALRLLNRYRDKLCTFNDDVQGTAAITAGLLMAVAKSAGQKLGEQTFVIFGAGSAGCGIGRMLVSLMVDEGMDEAEAYAKFYAIDSSGLLMDDGDLKDFQKPFARSADDLKDWDMSAEEASLLDVVKNAEATVLIGTSGQSGSFTEDVIKAMAQHTDRPIVMPLSNPTANSEAAPQDVLDWTDGKALVATGSPFDPVCWDGKEYTVDQANNAYIFPGVGLGAIAARAAKVTDAMFVAAARKLAEIEDTNTDGPGHFIPPREKLREVAQAIAEAVARQAVSDGVAQVDFADDGELSKRIEERMWKPHYEPSQGGE</sequence>
<evidence type="ECO:0000256" key="1">
    <source>
        <dbReference type="ARBA" id="ARBA00008785"/>
    </source>
</evidence>
<evidence type="ECO:0000313" key="7">
    <source>
        <dbReference type="EMBL" id="QZD96195.1"/>
    </source>
</evidence>
<evidence type="ECO:0000256" key="2">
    <source>
        <dbReference type="ARBA" id="ARBA00023002"/>
    </source>
</evidence>
<dbReference type="InterPro" id="IPR001891">
    <property type="entry name" value="Malic_OxRdtase"/>
</dbReference>
<dbReference type="PIRSF" id="PIRSF000106">
    <property type="entry name" value="ME"/>
    <property type="match status" value="1"/>
</dbReference>
<evidence type="ECO:0000259" key="6">
    <source>
        <dbReference type="SMART" id="SM01274"/>
    </source>
</evidence>
<dbReference type="SMART" id="SM01274">
    <property type="entry name" value="malic"/>
    <property type="match status" value="1"/>
</dbReference>
<dbReference type="PANTHER" id="PTHR23406">
    <property type="entry name" value="MALIC ENZYME-RELATED"/>
    <property type="match status" value="1"/>
</dbReference>
<protein>
    <submittedName>
        <fullName evidence="7">NAD-dependent malic enzyme</fullName>
    </submittedName>
</protein>
<dbReference type="InterPro" id="IPR037062">
    <property type="entry name" value="Malic_N_dom_sf"/>
</dbReference>
<feature type="domain" description="Malic enzyme N-terminal" evidence="6">
    <location>
        <begin position="78"/>
        <end position="258"/>
    </location>
</feature>
<dbReference type="SMART" id="SM00919">
    <property type="entry name" value="Malic_M"/>
    <property type="match status" value="1"/>
</dbReference>
<proteinExistence type="inferred from homology"/>
<keyword evidence="4" id="KW-0479">Metal-binding</keyword>
<dbReference type="SUPFAM" id="SSF53223">
    <property type="entry name" value="Aminoacid dehydrogenase-like, N-terminal domain"/>
    <property type="match status" value="1"/>
</dbReference>
<dbReference type="InterPro" id="IPR012301">
    <property type="entry name" value="Malic_N_dom"/>
</dbReference>
<dbReference type="Pfam" id="PF00390">
    <property type="entry name" value="malic"/>
    <property type="match status" value="1"/>
</dbReference>
<accession>A0ABX9A4K0</accession>
<keyword evidence="3" id="KW-0520">NAD</keyword>
<keyword evidence="8" id="KW-1185">Reference proteome</keyword>
<evidence type="ECO:0000259" key="5">
    <source>
        <dbReference type="SMART" id="SM00919"/>
    </source>
</evidence>
<dbReference type="PANTHER" id="PTHR23406:SF34">
    <property type="entry name" value="NAD-DEPENDENT MALIC ENZYME, MITOCHONDRIAL"/>
    <property type="match status" value="1"/>
</dbReference>
<evidence type="ECO:0000313" key="8">
    <source>
        <dbReference type="Proteomes" id="UP000824321"/>
    </source>
</evidence>
<organism evidence="7 8">
    <name type="scientific">Qipengyuania gelatinilytica</name>
    <dbReference type="NCBI Taxonomy" id="2867231"/>
    <lineage>
        <taxon>Bacteria</taxon>
        <taxon>Pseudomonadati</taxon>
        <taxon>Pseudomonadota</taxon>
        <taxon>Alphaproteobacteria</taxon>
        <taxon>Sphingomonadales</taxon>
        <taxon>Erythrobacteraceae</taxon>
        <taxon>Qipengyuania</taxon>
    </lineage>
</organism>
<dbReference type="SUPFAM" id="SSF51735">
    <property type="entry name" value="NAD(P)-binding Rossmann-fold domains"/>
    <property type="match status" value="1"/>
</dbReference>
<dbReference type="Gene3D" id="3.40.50.720">
    <property type="entry name" value="NAD(P)-binding Rossmann-like Domain"/>
    <property type="match status" value="1"/>
</dbReference>
<reference evidence="7 8" key="1">
    <citation type="submission" date="2021-08" db="EMBL/GenBank/DDBJ databases">
        <title>Comparative Genomics Analysis of the Genus Qipengyuania Reveals Extensive Genetic Diversity and Metabolic Versatility, Including the Description of Fifteen Novel Species.</title>
        <authorList>
            <person name="Liu Y."/>
        </authorList>
    </citation>
    <scope>NUCLEOTIDE SEQUENCE [LARGE SCALE GENOMIC DNA]</scope>
    <source>
        <strain evidence="7 8">1NDH1</strain>
    </source>
</reference>
<dbReference type="Pfam" id="PF03949">
    <property type="entry name" value="Malic_M"/>
    <property type="match status" value="1"/>
</dbReference>
<dbReference type="InterPro" id="IPR036291">
    <property type="entry name" value="NAD(P)-bd_dom_sf"/>
</dbReference>
<dbReference type="NCBIfam" id="NF010052">
    <property type="entry name" value="PRK13529.1"/>
    <property type="match status" value="1"/>
</dbReference>
<keyword evidence="2" id="KW-0560">Oxidoreductase</keyword>
<dbReference type="EMBL" id="CP081294">
    <property type="protein sequence ID" value="QZD96195.1"/>
    <property type="molecule type" value="Genomic_DNA"/>
</dbReference>
<dbReference type="Proteomes" id="UP000824321">
    <property type="component" value="Chromosome"/>
</dbReference>
<feature type="domain" description="Malic enzyme NAD-binding" evidence="5">
    <location>
        <begin position="268"/>
        <end position="527"/>
    </location>
</feature>
<gene>
    <name evidence="7" type="ORF">K3136_05765</name>
</gene>
<comment type="similarity">
    <text evidence="1 4">Belongs to the malic enzymes family.</text>
</comment>
<evidence type="ECO:0000256" key="3">
    <source>
        <dbReference type="ARBA" id="ARBA00023027"/>
    </source>
</evidence>
<dbReference type="RefSeq" id="WP_221431919.1">
    <property type="nucleotide sequence ID" value="NZ_CP081294.1"/>
</dbReference>
<dbReference type="InterPro" id="IPR046346">
    <property type="entry name" value="Aminoacid_DH-like_N_sf"/>
</dbReference>
<name>A0ABX9A4K0_9SPHN</name>